<feature type="transmembrane region" description="Helical" evidence="1">
    <location>
        <begin position="133"/>
        <end position="154"/>
    </location>
</feature>
<comment type="caution">
    <text evidence="2">The sequence shown here is derived from an EMBL/GenBank/DDBJ whole genome shotgun (WGS) entry which is preliminary data.</text>
</comment>
<keyword evidence="3" id="KW-1185">Reference proteome</keyword>
<sequence>MKILDKFFLYIFLILQVNFFDLINIRNSFLNGWSSYSQKKLFLIFVFIYIFLRLILYNAHFNPKIMRRHFSPFIIFLLISVVILIFGTLYKFDQTLFATILIAYYFFILLLYFPFSEYLNTWENWRYIIRRFIIFSSIVSIIKLVQSYILLHFGKLIFYLNTNFDYSTALQRNFNVLGFTRIASSVDFVAFSVFIMLIYKAIKGAIFSKLKDNVILFFNVLFLICVGQSRGYLIIIVVIILSILLMRVLKSVSKSIQIFFLVLILLIAMVCVGILIDKVFFVGSRSISMSIRQYAYQYYLKNIFNNGWFAFGFARDDLYGSLIHGQSINYNGQIISANFDDVGIIGFLGKFGMLGVLNIIVFLWSSIQCFAESKYKQLSFLTYIFLFGCWISLSPFDSQRIFYLPIILVFLDFLTTRDKGEVEHI</sequence>
<protein>
    <recommendedName>
        <fullName evidence="4">Polysaccharide polymerase</fullName>
    </recommendedName>
</protein>
<feature type="transmembrane region" description="Helical" evidence="1">
    <location>
        <begin position="174"/>
        <end position="198"/>
    </location>
</feature>
<name>A0A0R2LLI0_9LACO</name>
<evidence type="ECO:0000256" key="1">
    <source>
        <dbReference type="SAM" id="Phobius"/>
    </source>
</evidence>
<dbReference type="Proteomes" id="UP000051006">
    <property type="component" value="Unassembled WGS sequence"/>
</dbReference>
<evidence type="ECO:0000313" key="3">
    <source>
        <dbReference type="Proteomes" id="UP000051006"/>
    </source>
</evidence>
<reference evidence="2 3" key="1">
    <citation type="journal article" date="2015" name="Genome Announc.">
        <title>Expanding the biotechnology potential of lactobacilli through comparative genomics of 213 strains and associated genera.</title>
        <authorList>
            <person name="Sun Z."/>
            <person name="Harris H.M."/>
            <person name="McCann A."/>
            <person name="Guo C."/>
            <person name="Argimon S."/>
            <person name="Zhang W."/>
            <person name="Yang X."/>
            <person name="Jeffery I.B."/>
            <person name="Cooney J.C."/>
            <person name="Kagawa T.F."/>
            <person name="Liu W."/>
            <person name="Song Y."/>
            <person name="Salvetti E."/>
            <person name="Wrobel A."/>
            <person name="Rasinkangas P."/>
            <person name="Parkhill J."/>
            <person name="Rea M.C."/>
            <person name="O'Sullivan O."/>
            <person name="Ritari J."/>
            <person name="Douillard F.P."/>
            <person name="Paul Ross R."/>
            <person name="Yang R."/>
            <person name="Briner A.E."/>
            <person name="Felis G.E."/>
            <person name="de Vos W.M."/>
            <person name="Barrangou R."/>
            <person name="Klaenhammer T.R."/>
            <person name="Caufield P.W."/>
            <person name="Cui Y."/>
            <person name="Zhang H."/>
            <person name="O'Toole P.W."/>
        </authorList>
    </citation>
    <scope>NUCLEOTIDE SEQUENCE [LARGE SCALE GENOMIC DNA]</scope>
    <source>
        <strain evidence="2 3">DSM 24716</strain>
    </source>
</reference>
<gene>
    <name evidence="2" type="ORF">IV57_GL001490</name>
</gene>
<feature type="transmembrane region" description="Helical" evidence="1">
    <location>
        <begin position="7"/>
        <end position="29"/>
    </location>
</feature>
<feature type="transmembrane region" description="Helical" evidence="1">
    <location>
        <begin position="70"/>
        <end position="90"/>
    </location>
</feature>
<proteinExistence type="predicted"/>
<feature type="transmembrane region" description="Helical" evidence="1">
    <location>
        <begin position="344"/>
        <end position="365"/>
    </location>
</feature>
<feature type="transmembrane region" description="Helical" evidence="1">
    <location>
        <begin position="96"/>
        <end position="113"/>
    </location>
</feature>
<feature type="transmembrane region" description="Helical" evidence="1">
    <location>
        <begin position="256"/>
        <end position="276"/>
    </location>
</feature>
<feature type="transmembrane region" description="Helical" evidence="1">
    <location>
        <begin position="377"/>
        <end position="394"/>
    </location>
</feature>
<dbReference type="EMBL" id="JQCF01000003">
    <property type="protein sequence ID" value="KRO00386.1"/>
    <property type="molecule type" value="Genomic_DNA"/>
</dbReference>
<dbReference type="PATRIC" id="fig|993692.3.peg.1510"/>
<dbReference type="RefSeq" id="WP_057879963.1">
    <property type="nucleotide sequence ID" value="NZ_JQCF01000003.1"/>
</dbReference>
<evidence type="ECO:0008006" key="4">
    <source>
        <dbReference type="Google" id="ProtNLM"/>
    </source>
</evidence>
<accession>A0A0R2LLI0</accession>
<keyword evidence="1" id="KW-0812">Transmembrane</keyword>
<evidence type="ECO:0000313" key="2">
    <source>
        <dbReference type="EMBL" id="KRO00386.1"/>
    </source>
</evidence>
<keyword evidence="1" id="KW-0472">Membrane</keyword>
<dbReference type="OrthoDB" id="2340070at2"/>
<organism evidence="2 3">
    <name type="scientific">Companilactobacillus kimchiensis</name>
    <dbReference type="NCBI Taxonomy" id="993692"/>
    <lineage>
        <taxon>Bacteria</taxon>
        <taxon>Bacillati</taxon>
        <taxon>Bacillota</taxon>
        <taxon>Bacilli</taxon>
        <taxon>Lactobacillales</taxon>
        <taxon>Lactobacillaceae</taxon>
        <taxon>Companilactobacillus</taxon>
    </lineage>
</organism>
<feature type="transmembrane region" description="Helical" evidence="1">
    <location>
        <begin position="41"/>
        <end position="58"/>
    </location>
</feature>
<dbReference type="STRING" id="993692.IV57_GL001490"/>
<dbReference type="AlphaFoldDB" id="A0A0R2LLI0"/>
<keyword evidence="1" id="KW-1133">Transmembrane helix</keyword>